<feature type="compositionally biased region" description="Pro residues" evidence="1">
    <location>
        <begin position="190"/>
        <end position="199"/>
    </location>
</feature>
<protein>
    <submittedName>
        <fullName evidence="2">Uncharacterized protein</fullName>
    </submittedName>
</protein>
<evidence type="ECO:0000313" key="2">
    <source>
        <dbReference type="EMBL" id="KAK0744932.1"/>
    </source>
</evidence>
<evidence type="ECO:0000256" key="1">
    <source>
        <dbReference type="SAM" id="MobiDB-lite"/>
    </source>
</evidence>
<organism evidence="2 3">
    <name type="scientific">Apiosordaria backusii</name>
    <dbReference type="NCBI Taxonomy" id="314023"/>
    <lineage>
        <taxon>Eukaryota</taxon>
        <taxon>Fungi</taxon>
        <taxon>Dikarya</taxon>
        <taxon>Ascomycota</taxon>
        <taxon>Pezizomycotina</taxon>
        <taxon>Sordariomycetes</taxon>
        <taxon>Sordariomycetidae</taxon>
        <taxon>Sordariales</taxon>
        <taxon>Lasiosphaeriaceae</taxon>
        <taxon>Apiosordaria</taxon>
    </lineage>
</organism>
<dbReference type="EMBL" id="JAUKTV010000002">
    <property type="protein sequence ID" value="KAK0744932.1"/>
    <property type="molecule type" value="Genomic_DNA"/>
</dbReference>
<keyword evidence="3" id="KW-1185">Reference proteome</keyword>
<evidence type="ECO:0000313" key="3">
    <source>
        <dbReference type="Proteomes" id="UP001172159"/>
    </source>
</evidence>
<feature type="region of interest" description="Disordered" evidence="1">
    <location>
        <begin position="181"/>
        <end position="290"/>
    </location>
</feature>
<accession>A0AA40K438</accession>
<proteinExistence type="predicted"/>
<gene>
    <name evidence="2" type="ORF">B0T21DRAFT_345054</name>
</gene>
<dbReference type="AlphaFoldDB" id="A0AA40K438"/>
<dbReference type="Proteomes" id="UP001172159">
    <property type="component" value="Unassembled WGS sequence"/>
</dbReference>
<sequence length="290" mass="31160">MASPAASMPVGQCAFLKRADAMSTSDLAQITPPIPQRALGHPCIILKHSSNPSAPTARVLITLISSFGCSSRGDTTPPWKRPHLARHYPDPTVLRAGADCHSQRPDPSRPFIQLKNGEHFDLPTWTNVTQVYAVPVACLKTWQCNSHKQVTAESVADLLQHSAKVTAPSRLQAVHKALNATVPTPSSGLPTPPSTPPPKQRQSTAAPSPAPSRQVNQPWRPLTPPSTGTSDNNKRKRRTSSNGDHGSKAPKLTPPSPPKHSPKSPKDCAVSSDKESDDGWTTVKSKKNKK</sequence>
<comment type="caution">
    <text evidence="2">The sequence shown here is derived from an EMBL/GenBank/DDBJ whole genome shotgun (WGS) entry which is preliminary data.</text>
</comment>
<name>A0AA40K438_9PEZI</name>
<feature type="compositionally biased region" description="Polar residues" evidence="1">
    <location>
        <begin position="200"/>
        <end position="217"/>
    </location>
</feature>
<reference evidence="2" key="1">
    <citation type="submission" date="2023-06" db="EMBL/GenBank/DDBJ databases">
        <title>Genome-scale phylogeny and comparative genomics of the fungal order Sordariales.</title>
        <authorList>
            <consortium name="Lawrence Berkeley National Laboratory"/>
            <person name="Hensen N."/>
            <person name="Bonometti L."/>
            <person name="Westerberg I."/>
            <person name="Brannstrom I.O."/>
            <person name="Guillou S."/>
            <person name="Cros-Aarteil S."/>
            <person name="Calhoun S."/>
            <person name="Haridas S."/>
            <person name="Kuo A."/>
            <person name="Mondo S."/>
            <person name="Pangilinan J."/>
            <person name="Riley R."/>
            <person name="Labutti K."/>
            <person name="Andreopoulos B."/>
            <person name="Lipzen A."/>
            <person name="Chen C."/>
            <person name="Yanf M."/>
            <person name="Daum C."/>
            <person name="Ng V."/>
            <person name="Clum A."/>
            <person name="Steindorff A."/>
            <person name="Ohm R."/>
            <person name="Martin F."/>
            <person name="Silar P."/>
            <person name="Natvig D."/>
            <person name="Lalanne C."/>
            <person name="Gautier V."/>
            <person name="Ament-Velasquez S.L."/>
            <person name="Kruys A."/>
            <person name="Hutchinson M.I."/>
            <person name="Powell A.J."/>
            <person name="Barry K."/>
            <person name="Miller A.N."/>
            <person name="Grigoriev I.V."/>
            <person name="Debuchy R."/>
            <person name="Gladieux P."/>
            <person name="Thoren M.H."/>
            <person name="Johannesson H."/>
        </authorList>
    </citation>
    <scope>NUCLEOTIDE SEQUENCE</scope>
    <source>
        <strain evidence="2">CBS 540.89</strain>
    </source>
</reference>